<gene>
    <name evidence="7" type="primary">pqqE</name>
    <name evidence="7" type="ORF">OPDIPICF_04469</name>
</gene>
<dbReference type="InterPro" id="IPR013785">
    <property type="entry name" value="Aldolase_TIM"/>
</dbReference>
<dbReference type="Pfam" id="PF04055">
    <property type="entry name" value="Radical_SAM"/>
    <property type="match status" value="1"/>
</dbReference>
<dbReference type="PROSITE" id="PS51918">
    <property type="entry name" value="RADICAL_SAM"/>
    <property type="match status" value="1"/>
</dbReference>
<dbReference type="CDD" id="cd01335">
    <property type="entry name" value="Radical_SAM"/>
    <property type="match status" value="1"/>
</dbReference>
<protein>
    <submittedName>
        <fullName evidence="7">Coenzyme PQQ synthesis protein E</fullName>
    </submittedName>
</protein>
<keyword evidence="2" id="KW-0949">S-adenosyl-L-methionine</keyword>
<keyword evidence="5" id="KW-0411">Iron-sulfur</keyword>
<evidence type="ECO:0000256" key="1">
    <source>
        <dbReference type="ARBA" id="ARBA00001966"/>
    </source>
</evidence>
<dbReference type="Gene3D" id="3.20.20.70">
    <property type="entry name" value="Aldolase class I"/>
    <property type="match status" value="1"/>
</dbReference>
<evidence type="ECO:0000256" key="3">
    <source>
        <dbReference type="ARBA" id="ARBA00022723"/>
    </source>
</evidence>
<accession>A0A5S9PFP4</accession>
<dbReference type="InterPro" id="IPR023885">
    <property type="entry name" value="4Fe4S-binding_SPASM_dom"/>
</dbReference>
<name>A0A5S9PFP4_9GAMM</name>
<dbReference type="InterPro" id="IPR007197">
    <property type="entry name" value="rSAM"/>
</dbReference>
<dbReference type="PANTHER" id="PTHR11228:SF7">
    <property type="entry name" value="PQQA PEPTIDE CYCLASE"/>
    <property type="match status" value="1"/>
</dbReference>
<evidence type="ECO:0000313" key="7">
    <source>
        <dbReference type="EMBL" id="CAA0102444.1"/>
    </source>
</evidence>
<dbReference type="AlphaFoldDB" id="A0A5S9PFP4"/>
<dbReference type="SUPFAM" id="SSF102114">
    <property type="entry name" value="Radical SAM enzymes"/>
    <property type="match status" value="1"/>
</dbReference>
<organism evidence="7 8">
    <name type="scientific">BD1-7 clade bacterium</name>
    <dbReference type="NCBI Taxonomy" id="2029982"/>
    <lineage>
        <taxon>Bacteria</taxon>
        <taxon>Pseudomonadati</taxon>
        <taxon>Pseudomonadota</taxon>
        <taxon>Gammaproteobacteria</taxon>
        <taxon>Cellvibrionales</taxon>
        <taxon>Spongiibacteraceae</taxon>
        <taxon>BD1-7 clade</taxon>
    </lineage>
</organism>
<proteinExistence type="predicted"/>
<sequence length="342" mass="38659">MYAPKWLVLGVNNTCNLHCKMCDVGTKTKTTNFAQNLTGTRPLDMPLELFQKICEQTAKYYPDTRLGYAFTEPLIYRHFDESLALAKQYNLSTAVTTNGLKLPEKAQVLCDNNVDDVFISLDGTKDIHNDIRGHRFSFQRAIDGMDALFSQKNAPNVSIFCVITEWNIGDLKSFADFFAQFPIKQLGFMHTNFTPQSVADTHNTIWGDRYFATESNMEVLDIESMDLSHLWQEINTIKKAEYADRVSFSPDLSSFERLQTFYQKPEQLIGSACSDIFSNMMIKSDGSVIPAHGRCYNVEVGNLYEQNISEIWNSDEFGLLRSDIQKAGGLLPACSRCCSALS</sequence>
<dbReference type="Proteomes" id="UP000441399">
    <property type="component" value="Unassembled WGS sequence"/>
</dbReference>
<reference evidence="7 8" key="1">
    <citation type="submission" date="2019-11" db="EMBL/GenBank/DDBJ databases">
        <authorList>
            <person name="Holert J."/>
        </authorList>
    </citation>
    <scope>NUCLEOTIDE SEQUENCE [LARGE SCALE GENOMIC DNA]</scope>
    <source>
        <strain evidence="7">SB11_3</strain>
    </source>
</reference>
<feature type="domain" description="Radical SAM core" evidence="6">
    <location>
        <begin position="1"/>
        <end position="230"/>
    </location>
</feature>
<evidence type="ECO:0000256" key="5">
    <source>
        <dbReference type="ARBA" id="ARBA00023014"/>
    </source>
</evidence>
<keyword evidence="8" id="KW-1185">Reference proteome</keyword>
<dbReference type="EMBL" id="CACSIO010000008">
    <property type="protein sequence ID" value="CAA0102444.1"/>
    <property type="molecule type" value="Genomic_DNA"/>
</dbReference>
<evidence type="ECO:0000313" key="8">
    <source>
        <dbReference type="Proteomes" id="UP000441399"/>
    </source>
</evidence>
<dbReference type="GO" id="GO:0051536">
    <property type="term" value="F:iron-sulfur cluster binding"/>
    <property type="evidence" value="ECO:0007669"/>
    <property type="project" value="UniProtKB-KW"/>
</dbReference>
<dbReference type="InterPro" id="IPR050377">
    <property type="entry name" value="Radical_SAM_PqqE_MftC-like"/>
</dbReference>
<dbReference type="CDD" id="cd21109">
    <property type="entry name" value="SPASM"/>
    <property type="match status" value="1"/>
</dbReference>
<dbReference type="SFLD" id="SFLDS00029">
    <property type="entry name" value="Radical_SAM"/>
    <property type="match status" value="1"/>
</dbReference>
<dbReference type="SFLD" id="SFLDG01067">
    <property type="entry name" value="SPASM/twitch_domain_containing"/>
    <property type="match status" value="1"/>
</dbReference>
<evidence type="ECO:0000259" key="6">
    <source>
        <dbReference type="PROSITE" id="PS51918"/>
    </source>
</evidence>
<dbReference type="Pfam" id="PF13186">
    <property type="entry name" value="SPASM"/>
    <property type="match status" value="1"/>
</dbReference>
<keyword evidence="3" id="KW-0479">Metal-binding</keyword>
<comment type="cofactor">
    <cofactor evidence="1">
        <name>[4Fe-4S] cluster</name>
        <dbReference type="ChEBI" id="CHEBI:49883"/>
    </cofactor>
</comment>
<dbReference type="GO" id="GO:0003824">
    <property type="term" value="F:catalytic activity"/>
    <property type="evidence" value="ECO:0007669"/>
    <property type="project" value="InterPro"/>
</dbReference>
<dbReference type="GO" id="GO:0046872">
    <property type="term" value="F:metal ion binding"/>
    <property type="evidence" value="ECO:0007669"/>
    <property type="project" value="UniProtKB-KW"/>
</dbReference>
<dbReference type="PANTHER" id="PTHR11228">
    <property type="entry name" value="RADICAL SAM DOMAIN PROTEIN"/>
    <property type="match status" value="1"/>
</dbReference>
<keyword evidence="4" id="KW-0408">Iron</keyword>
<evidence type="ECO:0000256" key="2">
    <source>
        <dbReference type="ARBA" id="ARBA00022691"/>
    </source>
</evidence>
<dbReference type="InterPro" id="IPR058240">
    <property type="entry name" value="rSAM_sf"/>
</dbReference>
<evidence type="ECO:0000256" key="4">
    <source>
        <dbReference type="ARBA" id="ARBA00023004"/>
    </source>
</evidence>